<keyword evidence="3" id="KW-0436">Ligase</keyword>
<dbReference type="InterPro" id="IPR045851">
    <property type="entry name" value="AMP-bd_C_sf"/>
</dbReference>
<dbReference type="Gene3D" id="3.40.50.12780">
    <property type="entry name" value="N-terminal domain of ligase-like"/>
    <property type="match status" value="3"/>
</dbReference>
<dbReference type="GO" id="GO:0005737">
    <property type="term" value="C:cytoplasm"/>
    <property type="evidence" value="ECO:0007669"/>
    <property type="project" value="TreeGrafter"/>
</dbReference>
<dbReference type="NCBIfam" id="NF003417">
    <property type="entry name" value="PRK04813.1"/>
    <property type="match status" value="3"/>
</dbReference>
<dbReference type="InterPro" id="IPR036736">
    <property type="entry name" value="ACP-like_sf"/>
</dbReference>
<feature type="domain" description="Carrier" evidence="5">
    <location>
        <begin position="1904"/>
        <end position="1980"/>
    </location>
</feature>
<dbReference type="SUPFAM" id="SSF56801">
    <property type="entry name" value="Acetyl-CoA synthetase-like"/>
    <property type="match status" value="3"/>
</dbReference>
<dbReference type="Gene3D" id="3.40.50.720">
    <property type="entry name" value="NAD(P)-binding Rossmann-like Domain"/>
    <property type="match status" value="1"/>
</dbReference>
<dbReference type="InterPro" id="IPR009081">
    <property type="entry name" value="PP-bd_ACP"/>
</dbReference>
<dbReference type="GO" id="GO:0044550">
    <property type="term" value="P:secondary metabolite biosynthetic process"/>
    <property type="evidence" value="ECO:0007669"/>
    <property type="project" value="TreeGrafter"/>
</dbReference>
<evidence type="ECO:0000256" key="1">
    <source>
        <dbReference type="ARBA" id="ARBA00022450"/>
    </source>
</evidence>
<dbReference type="GeneID" id="70123872"/>
<accession>A0A9P8RIL1</accession>
<dbReference type="PANTHER" id="PTHR45527">
    <property type="entry name" value="NONRIBOSOMAL PEPTIDE SYNTHETASE"/>
    <property type="match status" value="1"/>
</dbReference>
<dbReference type="GO" id="GO:0031177">
    <property type="term" value="F:phosphopantetheine binding"/>
    <property type="evidence" value="ECO:0007669"/>
    <property type="project" value="InterPro"/>
</dbReference>
<dbReference type="NCBIfam" id="TIGR01733">
    <property type="entry name" value="AA-adenyl-dom"/>
    <property type="match status" value="3"/>
</dbReference>
<dbReference type="Gene3D" id="3.30.559.30">
    <property type="entry name" value="Nonribosomal peptide synthetase, condensation domain"/>
    <property type="match status" value="3"/>
</dbReference>
<dbReference type="GO" id="GO:0016874">
    <property type="term" value="F:ligase activity"/>
    <property type="evidence" value="ECO:0007669"/>
    <property type="project" value="UniProtKB-KW"/>
</dbReference>
<gene>
    <name evidence="6" type="ORF">BKA67DRAFT_127245</name>
</gene>
<proteinExistence type="inferred from homology"/>
<dbReference type="InterPro" id="IPR010071">
    <property type="entry name" value="AA_adenyl_dom"/>
</dbReference>
<dbReference type="Gene3D" id="3.30.559.10">
    <property type="entry name" value="Chloramphenicol acetyltransferase-like domain"/>
    <property type="match status" value="2"/>
</dbReference>
<dbReference type="PROSITE" id="PS50075">
    <property type="entry name" value="CARRIER"/>
    <property type="match status" value="3"/>
</dbReference>
<dbReference type="InterPro" id="IPR042099">
    <property type="entry name" value="ANL_N_sf"/>
</dbReference>
<dbReference type="OrthoDB" id="416786at2759"/>
<dbReference type="NCBIfam" id="TIGR01746">
    <property type="entry name" value="Thioester-redct"/>
    <property type="match status" value="1"/>
</dbReference>
<dbReference type="PROSITE" id="PS00012">
    <property type="entry name" value="PHOSPHOPANTETHEINE"/>
    <property type="match status" value="2"/>
</dbReference>
<sequence>MGYLEDIPNETSISPSCHAKSSLDRAAQQVHSELVTAFWKEQFIGLDTLPFPQLPHPGYHARADKVHDHLCEDIVLPTDDTTRSVIIRAAWATLLSWHSGSPDTTFGAEIGSCDATRSTSAVVPVRITVDEHTTAERLFERVQDQASLMLPFTDISLRQIESVSEEARRACQFQTLLVDQYSGVWARRTESSSPYAIILTYRVEDGALCLCFRYDHNLLDEQEVERLAHQFALILRQLSTEDATKTKLGDLDAASDLDLTTIWKWNAELPESVDMLVHHVFAEKVREKPAAPAVCAWDGDLTYGKLDKLSTKLSNLLINEGGLRPGMIVPLCFEKSMWLLVAVLGVMKAGGASVLLDVTLPTERLRNIVQQLQCSLILCSTTKEDLSTDLVNGKVFTVSKASVDTHQQLSWPPSQPRPLMDAESPLYVVFTSGSTGTPKGAIVTHKNFCSAIKYQQAALGYTPRSRVFDLTSYAFDVTWSNMLHALAAGACVCVPSEEGRSTADDIAKSIIDLRANLLPITPTVARMIDPKELPSIETVLFTGEVLARSDVTRWKSNNVKICNAYGPAECTVTSTAGDVDIESERLDPPSIGTAVGAAAWIVRPNTNCLAAIGTLGELWLEGPIVGGGYLAKPDKTNEVFVEDPEWLLRGVPSKGIPGRRGRLYRTGDMVRYDAAGTLFFAGRKDNQVKIRGQRVELGEIEHHVRDVLPNQVEQVVVEVITLDYAQTATLTMFFTLRGVRDQDLENVAAPLVADLQHKLVDRVPTYMIPTVFIPLAKLPMTASGKTDRRSLREMGASADKNARLTNKSSLATQLLSLTETERRLQMLWASVLQLNPYQIGVDDSFLGLGGDSIQAMRLVSAARKRGMLLTVPDIFRQSSLQGLSKLVEFKMHSTEVQEVPPPFSLIQSGTDVVEACRIAAAVCSVKAEDVEDIFPCTPLQEGLLAMTALSGDKYISHGLVELQPGVNITGLQEAWDKVSVVAPILRTRIVDLPGQGLVQVVLRGVNGWADSESIEEYRLGAPEPMGLGTELTRFHLVYDDAEHKVFLAWTQHHAVYDGWSLDLLQNAVEHTYRGGDMEPMPGLQPFVQYLLQSDKEACEAFWRKQFDKLEAPQYPVLPSAIYQPKADKAIKHVINNVQWCKGQVTPSTVIRTAWATVISRQCSSPDTVFGAVVLGRQAPVLNIERVAGPTIATVPIRVIVDEQVTVTQLLERVQNQSTEMILHEQTGLQHIRRISEETERGCRFQSLLVVQPVKQLDRPLEVFVRPFDDEDNSAEAELDGVDAFSTHAVTIICQIDGTNVGLCMHFDSSVIGEGEAERLLQYLEHAIHQLCQPDSAGSPIRDLTMTTDQDLRTIWSWNANPIEPVEACVHQLISQRAHEDPSAMAICAWDGEMSYGELDALSTSLAVELVTVGVKPGAIVPLCFEKSKWVPVAALAVMKAGGASVTMDCTQPRERLNNIAQQIGSDIILSGTSTTALASSISGKLPLIIDEESLSRFPLNSMPHQRATVLPLVKPTELLYIVFTSGSTGAPKGAMITHSNFATASRHHGPALGFRKTSRVADFASYAFDVSWANFLNTMMAGGCLCIPSEDDRKHDFVGFMSRFQVNYADLTPSVAAALDLNLAPHLKTVVVGGELVELDKFEHLQDLESLIITYGPAECTVTATAIDVRHHKTPAGSIGRACGSTTWIVHPEKQELVPIGSVGELVLEGPLNGLGYLGQPEKTSASLIDNPHWLTRGAISEPGRRGRVYRTGDLVRYHSDGSLIFVGRIDSQVKIRGQRVDLSEVELHVRQLLPSYLSNSVLAEVVRPQGIKAPILVIFYTIPDEENVTAIKEQFSPLLDDLERKLAMQSQVIIPPGAYIPIPHIPISATGKTDRRAVREYGASLDPETFSALSMYRCGERLEPVTAAEKKLQLLWSSVLGLDPSQISADDSFLRLGGDSIAAMRLASTARQNNVHVTVTEILKHPQLNRLAQVITWGSDQRLDSQQERTIEPFSLLHGGMNVDHFRRQAAELCSRDVADIEDLLPCTAMQEGLIALTAKRSGDYVQRTLLELQPDVDLDRFRSAWQLVYRETAILRTRIVHLDGHGLFQAVVRTPLIWKHSYSIDSYRLDERDEEYHHMSMSPGTPLTTFGIIDDAESNKRYFACTQHHATYDGWSLQLLYDAFENIYQKQARDAFTSFQAFIKHVLDQNHDDEAAYWKQQFAGLDAPQFPAMPSNHQPRANEALRHDIGGIEWSGDNVTPSSVVRAAWATLLSWYGASPDTVFGAVVLGRQAPVPDIEKLVGPTIATVPIRIIVDDDSTVQELLRQTQKQATEMIQFEQSGLQKIAAFHDDTQRGCLFQSLLVVQAEETSDDTVFQSTVFKNYNANTETNGDLDAFSTYAINLTCDIQRSGVILQAKFDSDVLSVSEVQRMLQQLEHILRQLCQPETVTSHLRMGDLSMTSEQDLETIWNWNMQLPDTVSGCVHHVFAERVSENPSAPAVSAWDGKLSYRQLDDLSTRLAHCLIGEGVGPGIIVPIYLEKSVWVPVAVLAVFKAGGAAVILDATLPVERLRGLVGQLSPVLLLTSATHYGDASRVTTAPTITVSESTLEKLKPSGAGVQLPDVKPSSPLYIVFTSGSTGQPKGVVVTHENFCSAIKHQQIPLGLEPTSRVFDFTSYAFDVAWSNILHTLTIGACLCIPSEEERMTDVAGSIARLCVDFVFITPTVANILEPLAVPGLKKIAFGGEALKRSDVERWASRPDVMCYNVYGPAECTVISTIDTMSPLEKAEISIGEPYGIVAWVVKPNANGLAAVGTAGELWIEGPNVGEGYLNNTEKTADVFVENPQWLLRGAAGFQGRRGRLYRTGDLVRYNPNGSLHYFGRRDTQVKIRGQRVELGEVEHHIRQLLPVEFQQIVSEVITPQSTKIPALAVFYTVSENLGPVGLDSRNTAIPETFREDLGKLVPAYMVPTVYIPLSEFPMTASGKTDRRALRDLGKSYSPPSIMELDEQPPQDSALTEEEAHLREIWAGLLNLDRFLIAPRHSFSALGGDSIKVMSLSMAIRRQWRLNIQVPRLLGPQDTLGSMAKMVSDLRKGQDVVRPTPMDLETELAALTNKLRSPLRIAPIVSKSTVLLTGATGFLGIRILQHLLISRAFERVVLLVRKTNRDSPCFDRVRDAAVAAGWWEERFTSPIEVWEGDLSADRLGLTALQWSSLCGVPTSEGVVNAIIHNGAAVHWSTDYEKLKAVNVVSTLQLLQAAIHSKALKRFVYISGGLDAGDWASPASGNVAKQATGYDISKHISERLVTAAASQQGEERSRFSIVKPGLIIGDSEGGVANPDDFLWRVVTTAIHLRTRPVEAPKAWLAVSDVASISNIVLHHATADDVDHFVELNHGLWVEDFWTAIESEIRQVLRPVSWDEWIQLAQESMAVEREAHPLWPVQQFLGALGGDAPDHVEEMIGNGRVEAAIRRNVRYLREMGLAGSGGAAWQQAASTVTMRARR</sequence>
<name>A0A9P8RIL1_9PEZI</name>
<dbReference type="InterPro" id="IPR010080">
    <property type="entry name" value="Thioester_reductase-like_dom"/>
</dbReference>
<dbReference type="Pfam" id="PF00501">
    <property type="entry name" value="AMP-binding"/>
    <property type="match status" value="3"/>
</dbReference>
<dbReference type="PANTHER" id="PTHR45527:SF3">
    <property type="entry name" value="SIDEROPHORE SYNTHETASE (EUROFUNG)"/>
    <property type="match status" value="1"/>
</dbReference>
<keyword evidence="2" id="KW-0597">Phosphoprotein</keyword>
<dbReference type="GO" id="GO:0043041">
    <property type="term" value="P:amino acid activation for nonribosomal peptide biosynthetic process"/>
    <property type="evidence" value="ECO:0007669"/>
    <property type="project" value="TreeGrafter"/>
</dbReference>
<feature type="domain" description="Carrier" evidence="5">
    <location>
        <begin position="815"/>
        <end position="891"/>
    </location>
</feature>
<dbReference type="CDD" id="cd19545">
    <property type="entry name" value="FUM14_C_NRPS-like"/>
    <property type="match status" value="2"/>
</dbReference>
<dbReference type="Pfam" id="PF00550">
    <property type="entry name" value="PP-binding"/>
    <property type="match status" value="3"/>
</dbReference>
<dbReference type="InterPro" id="IPR013120">
    <property type="entry name" value="FAR_NAD-bd"/>
</dbReference>
<evidence type="ECO:0000313" key="6">
    <source>
        <dbReference type="EMBL" id="KAH6645013.1"/>
    </source>
</evidence>
<evidence type="ECO:0000256" key="3">
    <source>
        <dbReference type="ARBA" id="ARBA00022598"/>
    </source>
</evidence>
<dbReference type="Proteomes" id="UP000758603">
    <property type="component" value="Unassembled WGS sequence"/>
</dbReference>
<dbReference type="Gene3D" id="1.10.1200.10">
    <property type="entry name" value="ACP-like"/>
    <property type="match status" value="3"/>
</dbReference>
<keyword evidence="1" id="KW-0596">Phosphopantetheine</keyword>
<dbReference type="InterPro" id="IPR000873">
    <property type="entry name" value="AMP-dep_synth/lig_dom"/>
</dbReference>
<evidence type="ECO:0000313" key="7">
    <source>
        <dbReference type="Proteomes" id="UP000758603"/>
    </source>
</evidence>
<dbReference type="PROSITE" id="PS00455">
    <property type="entry name" value="AMP_BINDING"/>
    <property type="match status" value="3"/>
</dbReference>
<evidence type="ECO:0000256" key="4">
    <source>
        <dbReference type="ARBA" id="ARBA00029454"/>
    </source>
</evidence>
<keyword evidence="7" id="KW-1185">Reference proteome</keyword>
<dbReference type="RefSeq" id="XP_045951527.1">
    <property type="nucleotide sequence ID" value="XM_046094979.1"/>
</dbReference>
<dbReference type="FunFam" id="3.40.50.12780:FF:000014">
    <property type="entry name" value="Nonribosomal peptide synthetase 1"/>
    <property type="match status" value="2"/>
</dbReference>
<dbReference type="SUPFAM" id="SSF52777">
    <property type="entry name" value="CoA-dependent acyltransferases"/>
    <property type="match status" value="5"/>
</dbReference>
<protein>
    <recommendedName>
        <fullName evidence="5">Carrier domain-containing protein</fullName>
    </recommendedName>
</protein>
<dbReference type="InterPro" id="IPR020845">
    <property type="entry name" value="AMP-binding_CS"/>
</dbReference>
<evidence type="ECO:0000259" key="5">
    <source>
        <dbReference type="PROSITE" id="PS50075"/>
    </source>
</evidence>
<dbReference type="Pfam" id="PF07993">
    <property type="entry name" value="NAD_binding_4"/>
    <property type="match status" value="1"/>
</dbReference>
<dbReference type="InterPro" id="IPR001242">
    <property type="entry name" value="Condensation_dom"/>
</dbReference>
<comment type="caution">
    <text evidence="6">The sequence shown here is derived from an EMBL/GenBank/DDBJ whole genome shotgun (WGS) entry which is preliminary data.</text>
</comment>
<dbReference type="CDD" id="cd05918">
    <property type="entry name" value="A_NRPS_SidN3_like"/>
    <property type="match status" value="3"/>
</dbReference>
<dbReference type="InterPro" id="IPR020806">
    <property type="entry name" value="PKS_PP-bd"/>
</dbReference>
<dbReference type="Gene3D" id="3.30.300.30">
    <property type="match status" value="3"/>
</dbReference>
<dbReference type="Pfam" id="PF00668">
    <property type="entry name" value="Condensation"/>
    <property type="match status" value="2"/>
</dbReference>
<comment type="similarity">
    <text evidence="4">Belongs to the NRP synthetase family.</text>
</comment>
<dbReference type="FunFam" id="1.10.1200.10:FF:000005">
    <property type="entry name" value="Nonribosomal peptide synthetase 1"/>
    <property type="match status" value="2"/>
</dbReference>
<dbReference type="InterPro" id="IPR006162">
    <property type="entry name" value="Ppantetheine_attach_site"/>
</dbReference>
<dbReference type="FunFam" id="3.30.559.30:FF:000003">
    <property type="entry name" value="Nonribosomal peptide synthase SidD"/>
    <property type="match status" value="2"/>
</dbReference>
<organism evidence="6 7">
    <name type="scientific">Truncatella angustata</name>
    <dbReference type="NCBI Taxonomy" id="152316"/>
    <lineage>
        <taxon>Eukaryota</taxon>
        <taxon>Fungi</taxon>
        <taxon>Dikarya</taxon>
        <taxon>Ascomycota</taxon>
        <taxon>Pezizomycotina</taxon>
        <taxon>Sordariomycetes</taxon>
        <taxon>Xylariomycetidae</taxon>
        <taxon>Amphisphaeriales</taxon>
        <taxon>Sporocadaceae</taxon>
        <taxon>Truncatella</taxon>
    </lineage>
</organism>
<dbReference type="SUPFAM" id="SSF47336">
    <property type="entry name" value="ACP-like"/>
    <property type="match status" value="3"/>
</dbReference>
<dbReference type="InterPro" id="IPR023213">
    <property type="entry name" value="CAT-like_dom_sf"/>
</dbReference>
<feature type="domain" description="Carrier" evidence="5">
    <location>
        <begin position="2996"/>
        <end position="3074"/>
    </location>
</feature>
<dbReference type="SUPFAM" id="SSF51735">
    <property type="entry name" value="NAD(P)-binding Rossmann-fold domains"/>
    <property type="match status" value="1"/>
</dbReference>
<evidence type="ECO:0000256" key="2">
    <source>
        <dbReference type="ARBA" id="ARBA00022553"/>
    </source>
</evidence>
<dbReference type="SMART" id="SM00823">
    <property type="entry name" value="PKS_PP"/>
    <property type="match status" value="3"/>
</dbReference>
<reference evidence="6" key="1">
    <citation type="journal article" date="2021" name="Nat. Commun.">
        <title>Genetic determinants of endophytism in the Arabidopsis root mycobiome.</title>
        <authorList>
            <person name="Mesny F."/>
            <person name="Miyauchi S."/>
            <person name="Thiergart T."/>
            <person name="Pickel B."/>
            <person name="Atanasova L."/>
            <person name="Karlsson M."/>
            <person name="Huettel B."/>
            <person name="Barry K.W."/>
            <person name="Haridas S."/>
            <person name="Chen C."/>
            <person name="Bauer D."/>
            <person name="Andreopoulos W."/>
            <person name="Pangilinan J."/>
            <person name="LaButti K."/>
            <person name="Riley R."/>
            <person name="Lipzen A."/>
            <person name="Clum A."/>
            <person name="Drula E."/>
            <person name="Henrissat B."/>
            <person name="Kohler A."/>
            <person name="Grigoriev I.V."/>
            <person name="Martin F.M."/>
            <person name="Hacquard S."/>
        </authorList>
    </citation>
    <scope>NUCLEOTIDE SEQUENCE</scope>
    <source>
        <strain evidence="6">MPI-SDFR-AT-0073</strain>
    </source>
</reference>
<dbReference type="InterPro" id="IPR036291">
    <property type="entry name" value="NAD(P)-bd_dom_sf"/>
</dbReference>
<dbReference type="EMBL" id="JAGPXC010000012">
    <property type="protein sequence ID" value="KAH6645013.1"/>
    <property type="molecule type" value="Genomic_DNA"/>
</dbReference>
<dbReference type="FunFam" id="3.30.300.30:FF:000015">
    <property type="entry name" value="Nonribosomal peptide synthase SidD"/>
    <property type="match status" value="3"/>
</dbReference>